<sequence length="1212" mass="138104">MSSLKRYFLTLNFFAPKPDDNEEETDEQRRWNIIATRIYMLLLLLILFGVGLDFSLIDRTITVTVEKPSKEQLDALPKDAKCLCSQISIPYGKFTSLQANFHSLCTSQFITDRWIKAINSGSHTTSFFLGDFRTFGSAQFQALSAFCRLSTSNINQSIDYFYSNTLLSLEVFNEEILHAQTQASISQFQLKVADTFQTQLRLINFLTINNGLISSLRTNAFYLLRRDSQNLFSVSLYNLWYSQDDGSTCGCRVNICNRSLSGIFSAFRATSPIEAGSLLLSIPGISSGCLPVTSILVSSLECFYNQTCIDQLLLYFPTNERFQAIPVYPQSIYNPESTIQTIVNNLMIENWTIEISYEKYYSECAPSSCTYLQIARYSVGFIIKRLISLLAGLVLILGLLISLVLKVIHRLKDRTPIPKISLSLRLRNLQNLVLKQLMHLNLFQHYPSSERQIRYQCYATRVYLIYMIISVIVLAFYSLMIKTNQSKTIINPTETQYIELERLHLQSLSCPCSSISIPYSRFLTIQPEYHQVCSSDLVSDEWIKYFAVSTSNRSVLSDDFKSNADSQFQLLSMFCKQSKEIIANALELFLQTKFFSLQIIPPESFQVETNSFFQNWKRTTTKTYLTTIQLFETAIQNNQLSNNLNFGMRVDPIFGQPSMGSIIYSDCSCGRSVTCHSLANLYTYDANLTEYVKVYSIPNFFNGCFHITSLLLSTLECFYNISCMLQIHRYANPTVSFNFSALDPRLSLVNETVAVLVEKSMVDQWLVNVSFTSYYDICAPSSCTYQYEDRDNLLIVITTIVGIFGGLSLGLKLLIIIGLQFIDKIIAIRVDGRVSSRFIKSIFGCTTEHQVIHRLHFMLVAVTLSVIYYFAGVTSRIITVRIDKPSLYAYEELLKKSSDSLHCACSQISIPHQEFLKVTSRFHEICSSEFISDEWISYLYGDINPIYRYEYTDFFYTASKQFQILVTFCQLSKKTVENALLQFDSTDLIQADLLSFNSLDAYIQQTMIDLRRTMPKLYANTLALIRETIGANKLLSSLFNNWELSFAASDMYGTTAFFSSPKEYNHCSCATSSKCISPSHGMFAGCYTLETILQTPIQCLYNQTCIDPSNTFRAINSSSLLSSQFSLNSTFQSIVNELMLEQLMMDVSYEKYFNACAPLSCTQSYLVEYSIIEGIAMLIDLYGGMFIICRLLSIFIVKQVLCFKSKVRAIND</sequence>
<feature type="transmembrane region" description="Helical" evidence="1">
    <location>
        <begin position="857"/>
        <end position="878"/>
    </location>
</feature>
<reference evidence="2" key="1">
    <citation type="submission" date="2021-02" db="EMBL/GenBank/DDBJ databases">
        <authorList>
            <person name="Nowell W R."/>
        </authorList>
    </citation>
    <scope>NUCLEOTIDE SEQUENCE</scope>
</reference>
<proteinExistence type="predicted"/>
<feature type="transmembrane region" description="Helical" evidence="1">
    <location>
        <begin position="1175"/>
        <end position="1197"/>
    </location>
</feature>
<protein>
    <submittedName>
        <fullName evidence="2">Uncharacterized protein</fullName>
    </submittedName>
</protein>
<keyword evidence="1" id="KW-0472">Membrane</keyword>
<dbReference type="Proteomes" id="UP000663852">
    <property type="component" value="Unassembled WGS sequence"/>
</dbReference>
<evidence type="ECO:0000313" key="3">
    <source>
        <dbReference type="Proteomes" id="UP000663852"/>
    </source>
</evidence>
<feature type="transmembrane region" description="Helical" evidence="1">
    <location>
        <begin position="386"/>
        <end position="405"/>
    </location>
</feature>
<gene>
    <name evidence="2" type="ORF">EDS130_LOCUS24698</name>
</gene>
<dbReference type="EMBL" id="CAJNOJ010000141">
    <property type="protein sequence ID" value="CAF1189123.1"/>
    <property type="molecule type" value="Genomic_DNA"/>
</dbReference>
<evidence type="ECO:0000256" key="1">
    <source>
        <dbReference type="SAM" id="Phobius"/>
    </source>
</evidence>
<feature type="transmembrane region" description="Helical" evidence="1">
    <location>
        <begin position="462"/>
        <end position="480"/>
    </location>
</feature>
<evidence type="ECO:0000313" key="2">
    <source>
        <dbReference type="EMBL" id="CAF1189123.1"/>
    </source>
</evidence>
<keyword evidence="1" id="KW-0812">Transmembrane</keyword>
<name>A0A814VK14_ADIRI</name>
<organism evidence="2 3">
    <name type="scientific">Adineta ricciae</name>
    <name type="common">Rotifer</name>
    <dbReference type="NCBI Taxonomy" id="249248"/>
    <lineage>
        <taxon>Eukaryota</taxon>
        <taxon>Metazoa</taxon>
        <taxon>Spiralia</taxon>
        <taxon>Gnathifera</taxon>
        <taxon>Rotifera</taxon>
        <taxon>Eurotatoria</taxon>
        <taxon>Bdelloidea</taxon>
        <taxon>Adinetida</taxon>
        <taxon>Adinetidae</taxon>
        <taxon>Adineta</taxon>
    </lineage>
</organism>
<feature type="transmembrane region" description="Helical" evidence="1">
    <location>
        <begin position="38"/>
        <end position="57"/>
    </location>
</feature>
<comment type="caution">
    <text evidence="2">The sequence shown here is derived from an EMBL/GenBank/DDBJ whole genome shotgun (WGS) entry which is preliminary data.</text>
</comment>
<accession>A0A814VK14</accession>
<dbReference type="AlphaFoldDB" id="A0A814VK14"/>
<feature type="transmembrane region" description="Helical" evidence="1">
    <location>
        <begin position="793"/>
        <end position="819"/>
    </location>
</feature>
<keyword evidence="1" id="KW-1133">Transmembrane helix</keyword>